<keyword evidence="4" id="KW-1185">Reference proteome</keyword>
<dbReference type="EMBL" id="BAAAZI010000012">
    <property type="protein sequence ID" value="GAA4145425.1"/>
    <property type="molecule type" value="Genomic_DNA"/>
</dbReference>
<feature type="transmembrane region" description="Helical" evidence="1">
    <location>
        <begin position="77"/>
        <end position="101"/>
    </location>
</feature>
<gene>
    <name evidence="3" type="ORF">GCM10022216_29250</name>
</gene>
<evidence type="ECO:0000313" key="3">
    <source>
        <dbReference type="EMBL" id="GAA4145425.1"/>
    </source>
</evidence>
<keyword evidence="1" id="KW-1133">Transmembrane helix</keyword>
<feature type="transmembrane region" description="Helical" evidence="1">
    <location>
        <begin position="21"/>
        <end position="38"/>
    </location>
</feature>
<keyword evidence="1" id="KW-0472">Membrane</keyword>
<proteinExistence type="predicted"/>
<dbReference type="RefSeq" id="WP_344675530.1">
    <property type="nucleotide sequence ID" value="NZ_BAAAZI010000012.1"/>
</dbReference>
<organism evidence="3 4">
    <name type="scientific">Sphingobacterium kyonggiense</name>
    <dbReference type="NCBI Taxonomy" id="714075"/>
    <lineage>
        <taxon>Bacteria</taxon>
        <taxon>Pseudomonadati</taxon>
        <taxon>Bacteroidota</taxon>
        <taxon>Sphingobacteriia</taxon>
        <taxon>Sphingobacteriales</taxon>
        <taxon>Sphingobacteriaceae</taxon>
        <taxon>Sphingobacterium</taxon>
    </lineage>
</organism>
<evidence type="ECO:0000313" key="4">
    <source>
        <dbReference type="Proteomes" id="UP001500101"/>
    </source>
</evidence>
<feature type="transmembrane region" description="Helical" evidence="1">
    <location>
        <begin position="107"/>
        <end position="126"/>
    </location>
</feature>
<dbReference type="PANTHER" id="PTHR34220:SF7">
    <property type="entry name" value="SENSOR HISTIDINE KINASE YPDA"/>
    <property type="match status" value="1"/>
</dbReference>
<evidence type="ECO:0000259" key="2">
    <source>
        <dbReference type="Pfam" id="PF06580"/>
    </source>
</evidence>
<keyword evidence="1" id="KW-0812">Transmembrane</keyword>
<protein>
    <recommendedName>
        <fullName evidence="2">Signal transduction histidine kinase internal region domain-containing protein</fullName>
    </recommendedName>
</protein>
<feature type="transmembrane region" description="Helical" evidence="1">
    <location>
        <begin position="44"/>
        <end position="65"/>
    </location>
</feature>
<accession>A0ABP7Z1K2</accession>
<comment type="caution">
    <text evidence="3">The sequence shown here is derived from an EMBL/GenBank/DDBJ whole genome shotgun (WGS) entry which is preliminary data.</text>
</comment>
<dbReference type="Proteomes" id="UP001500101">
    <property type="component" value="Unassembled WGS sequence"/>
</dbReference>
<feature type="domain" description="Signal transduction histidine kinase internal region" evidence="2">
    <location>
        <begin position="148"/>
        <end position="226"/>
    </location>
</feature>
<dbReference type="PANTHER" id="PTHR34220">
    <property type="entry name" value="SENSOR HISTIDINE KINASE YPDA"/>
    <property type="match status" value="1"/>
</dbReference>
<reference evidence="4" key="1">
    <citation type="journal article" date="2019" name="Int. J. Syst. Evol. Microbiol.">
        <title>The Global Catalogue of Microorganisms (GCM) 10K type strain sequencing project: providing services to taxonomists for standard genome sequencing and annotation.</title>
        <authorList>
            <consortium name="The Broad Institute Genomics Platform"/>
            <consortium name="The Broad Institute Genome Sequencing Center for Infectious Disease"/>
            <person name="Wu L."/>
            <person name="Ma J."/>
        </authorList>
    </citation>
    <scope>NUCLEOTIDE SEQUENCE [LARGE SCALE GENOMIC DNA]</scope>
    <source>
        <strain evidence="4">JCM 16704</strain>
    </source>
</reference>
<evidence type="ECO:0000256" key="1">
    <source>
        <dbReference type="SAM" id="Phobius"/>
    </source>
</evidence>
<dbReference type="InterPro" id="IPR036890">
    <property type="entry name" value="HATPase_C_sf"/>
</dbReference>
<name>A0ABP7Z1K2_9SPHI</name>
<dbReference type="Gene3D" id="3.30.565.10">
    <property type="entry name" value="Histidine kinase-like ATPase, C-terminal domain"/>
    <property type="match status" value="1"/>
</dbReference>
<sequence length="357" mass="41440">MNSIQEPNNKPSNSRRISIEVFLVIGITVIIFMTIVLFKPRFSTIALLIPYAYYLFAINNYYLIINLQKRKIIEPEFYLLNILFSILGYLPFIALITLIHGRYSDKIIVAGIITILIVVPFSMYYFSKNKFKRQTIADLKKDLGKTTAEMKLMQSQINPHFLFNVMNSIYGIALQEDAARTADSVQRLSQMMRFMLFENQQDYILLSRDLNYLREYVAIQSLRVENIPSVKIESDIVDPTENFYISPMLLIPFVENAFKHGISMEEPSWIKVNAEIQDQQLKFSVYNSIHQLEGTDLERNKSGIGLENVQSRLNIFYPGKHLLVIEQNQQEFFVFLTVDLKVGSNNKEVEEQNEQGN</sequence>
<dbReference type="Pfam" id="PF06580">
    <property type="entry name" value="His_kinase"/>
    <property type="match status" value="1"/>
</dbReference>
<dbReference type="SUPFAM" id="SSF55874">
    <property type="entry name" value="ATPase domain of HSP90 chaperone/DNA topoisomerase II/histidine kinase"/>
    <property type="match status" value="1"/>
</dbReference>
<dbReference type="InterPro" id="IPR050640">
    <property type="entry name" value="Bact_2-comp_sensor_kinase"/>
</dbReference>
<dbReference type="InterPro" id="IPR010559">
    <property type="entry name" value="Sig_transdc_His_kin_internal"/>
</dbReference>